<dbReference type="InterPro" id="IPR044600">
    <property type="entry name" value="ATL1/ATL16-like"/>
</dbReference>
<evidence type="ECO:0000256" key="2">
    <source>
        <dbReference type="ARBA" id="ARBA00004906"/>
    </source>
</evidence>
<dbReference type="SUPFAM" id="SSF57850">
    <property type="entry name" value="RING/U-box"/>
    <property type="match status" value="1"/>
</dbReference>
<dbReference type="Gene3D" id="3.30.40.10">
    <property type="entry name" value="Zinc/RING finger domain, C3HC4 (zinc finger)"/>
    <property type="match status" value="1"/>
</dbReference>
<dbReference type="PROSITE" id="PS50089">
    <property type="entry name" value="ZF_RING_2"/>
    <property type="match status" value="1"/>
</dbReference>
<keyword evidence="10" id="KW-0812">Transmembrane</keyword>
<evidence type="ECO:0000256" key="5">
    <source>
        <dbReference type="ARBA" id="ARBA00022723"/>
    </source>
</evidence>
<dbReference type="SMART" id="SM00184">
    <property type="entry name" value="RING"/>
    <property type="match status" value="1"/>
</dbReference>
<dbReference type="InterPro" id="IPR013083">
    <property type="entry name" value="Znf_RING/FYVE/PHD"/>
</dbReference>
<evidence type="ECO:0000256" key="10">
    <source>
        <dbReference type="SAM" id="Phobius"/>
    </source>
</evidence>
<dbReference type="Proteomes" id="UP001552299">
    <property type="component" value="Unassembled WGS sequence"/>
</dbReference>
<evidence type="ECO:0000256" key="6">
    <source>
        <dbReference type="ARBA" id="ARBA00022771"/>
    </source>
</evidence>
<accession>A0ABD0UA26</accession>
<keyword evidence="6 9" id="KW-0863">Zinc-finger</keyword>
<dbReference type="GO" id="GO:0008270">
    <property type="term" value="F:zinc ion binding"/>
    <property type="evidence" value="ECO:0007669"/>
    <property type="project" value="UniProtKB-KW"/>
</dbReference>
<evidence type="ECO:0000256" key="9">
    <source>
        <dbReference type="PROSITE-ProRule" id="PRU00175"/>
    </source>
</evidence>
<evidence type="ECO:0000313" key="12">
    <source>
        <dbReference type="EMBL" id="KAL0909565.1"/>
    </source>
</evidence>
<dbReference type="PANTHER" id="PTHR46913:SF17">
    <property type="entry name" value="RING-TYPE E3 UBIQUITIN TRANSFERASE"/>
    <property type="match status" value="1"/>
</dbReference>
<gene>
    <name evidence="12" type="ORF">M5K25_020446</name>
</gene>
<dbReference type="Pfam" id="PF13639">
    <property type="entry name" value="zf-RING_2"/>
    <property type="match status" value="1"/>
</dbReference>
<dbReference type="EC" id="2.3.2.27" evidence="3"/>
<keyword evidence="4" id="KW-0808">Transferase</keyword>
<keyword evidence="10" id="KW-1133">Transmembrane helix</keyword>
<keyword evidence="13" id="KW-1185">Reference proteome</keyword>
<keyword evidence="8" id="KW-0862">Zinc</keyword>
<reference evidence="12 13" key="1">
    <citation type="journal article" date="2024" name="Plant Biotechnol. J.">
        <title>Dendrobium thyrsiflorum genome and its molecular insights into genes involved in important horticultural traits.</title>
        <authorList>
            <person name="Chen B."/>
            <person name="Wang J.Y."/>
            <person name="Zheng P.J."/>
            <person name="Li K.L."/>
            <person name="Liang Y.M."/>
            <person name="Chen X.F."/>
            <person name="Zhang C."/>
            <person name="Zhao X."/>
            <person name="He X."/>
            <person name="Zhang G.Q."/>
            <person name="Liu Z.J."/>
            <person name="Xu Q."/>
        </authorList>
    </citation>
    <scope>NUCLEOTIDE SEQUENCE [LARGE SCALE GENOMIC DNA]</scope>
    <source>
        <strain evidence="12">GZMU011</strain>
    </source>
</reference>
<dbReference type="GO" id="GO:0061630">
    <property type="term" value="F:ubiquitin protein ligase activity"/>
    <property type="evidence" value="ECO:0007669"/>
    <property type="project" value="UniProtKB-EC"/>
</dbReference>
<dbReference type="PANTHER" id="PTHR46913">
    <property type="entry name" value="RING-H2 FINGER PROTEIN ATL16"/>
    <property type="match status" value="1"/>
</dbReference>
<comment type="pathway">
    <text evidence="2">Protein modification; protein ubiquitination.</text>
</comment>
<comment type="catalytic activity">
    <reaction evidence="1">
        <text>S-ubiquitinyl-[E2 ubiquitin-conjugating enzyme]-L-cysteine + [acceptor protein]-L-lysine = [E2 ubiquitin-conjugating enzyme]-L-cysteine + N(6)-ubiquitinyl-[acceptor protein]-L-lysine.</text>
        <dbReference type="EC" id="2.3.2.27"/>
    </reaction>
</comment>
<organism evidence="12 13">
    <name type="scientific">Dendrobium thyrsiflorum</name>
    <name type="common">Pinecone-like raceme dendrobium</name>
    <name type="synonym">Orchid</name>
    <dbReference type="NCBI Taxonomy" id="117978"/>
    <lineage>
        <taxon>Eukaryota</taxon>
        <taxon>Viridiplantae</taxon>
        <taxon>Streptophyta</taxon>
        <taxon>Embryophyta</taxon>
        <taxon>Tracheophyta</taxon>
        <taxon>Spermatophyta</taxon>
        <taxon>Magnoliopsida</taxon>
        <taxon>Liliopsida</taxon>
        <taxon>Asparagales</taxon>
        <taxon>Orchidaceae</taxon>
        <taxon>Epidendroideae</taxon>
        <taxon>Malaxideae</taxon>
        <taxon>Dendrobiinae</taxon>
        <taxon>Dendrobium</taxon>
    </lineage>
</organism>
<comment type="caution">
    <text evidence="12">The sequence shown here is derived from an EMBL/GenBank/DDBJ whole genome shotgun (WGS) entry which is preliminary data.</text>
</comment>
<dbReference type="AlphaFoldDB" id="A0ABD0UA26"/>
<dbReference type="CDD" id="cd16454">
    <property type="entry name" value="RING-H2_PA-TM-RING"/>
    <property type="match status" value="1"/>
</dbReference>
<keyword evidence="7" id="KW-0833">Ubl conjugation pathway</keyword>
<protein>
    <recommendedName>
        <fullName evidence="3">RING-type E3 ubiquitin transferase</fullName>
        <ecNumber evidence="3">2.3.2.27</ecNumber>
    </recommendedName>
</protein>
<sequence>MNSVLVGATYAFLGLLLLLLTIACFAGFAYAFWLLYDIITYLGSKIYARCVYNFVVKRWPSIRYEEEEESGKQCGKASSCAICLEKFNDGELCRQLPACSHLFHIHCVDLWLKEKLTCPICRTAITNKAQVNDEIV</sequence>
<dbReference type="EMBL" id="JANQDX010000016">
    <property type="protein sequence ID" value="KAL0909565.1"/>
    <property type="molecule type" value="Genomic_DNA"/>
</dbReference>
<keyword evidence="10" id="KW-0472">Membrane</keyword>
<feature type="transmembrane region" description="Helical" evidence="10">
    <location>
        <begin position="12"/>
        <end position="36"/>
    </location>
</feature>
<evidence type="ECO:0000256" key="4">
    <source>
        <dbReference type="ARBA" id="ARBA00022679"/>
    </source>
</evidence>
<evidence type="ECO:0000256" key="1">
    <source>
        <dbReference type="ARBA" id="ARBA00000900"/>
    </source>
</evidence>
<proteinExistence type="predicted"/>
<evidence type="ECO:0000256" key="7">
    <source>
        <dbReference type="ARBA" id="ARBA00022786"/>
    </source>
</evidence>
<evidence type="ECO:0000256" key="8">
    <source>
        <dbReference type="ARBA" id="ARBA00022833"/>
    </source>
</evidence>
<evidence type="ECO:0000256" key="3">
    <source>
        <dbReference type="ARBA" id="ARBA00012483"/>
    </source>
</evidence>
<name>A0ABD0UA26_DENTH</name>
<evidence type="ECO:0000313" key="13">
    <source>
        <dbReference type="Proteomes" id="UP001552299"/>
    </source>
</evidence>
<evidence type="ECO:0000259" key="11">
    <source>
        <dbReference type="PROSITE" id="PS50089"/>
    </source>
</evidence>
<keyword evidence="5" id="KW-0479">Metal-binding</keyword>
<feature type="domain" description="RING-type" evidence="11">
    <location>
        <begin position="80"/>
        <end position="122"/>
    </location>
</feature>
<dbReference type="InterPro" id="IPR001841">
    <property type="entry name" value="Znf_RING"/>
</dbReference>